<comment type="caution">
    <text evidence="1">The sequence shown here is derived from an EMBL/GenBank/DDBJ whole genome shotgun (WGS) entry which is preliminary data.</text>
</comment>
<evidence type="ECO:0000313" key="2">
    <source>
        <dbReference type="Proteomes" id="UP001620397"/>
    </source>
</evidence>
<organism evidence="1 2">
    <name type="scientific">Dyella agri</name>
    <dbReference type="NCBI Taxonomy" id="1926869"/>
    <lineage>
        <taxon>Bacteria</taxon>
        <taxon>Pseudomonadati</taxon>
        <taxon>Pseudomonadota</taxon>
        <taxon>Gammaproteobacteria</taxon>
        <taxon>Lysobacterales</taxon>
        <taxon>Rhodanobacteraceae</taxon>
        <taxon>Dyella</taxon>
    </lineage>
</organism>
<gene>
    <name evidence="1" type="ORF">ISP14_02980</name>
</gene>
<dbReference type="EMBL" id="JADIKL010000002">
    <property type="protein sequence ID" value="MFK2929749.1"/>
    <property type="molecule type" value="Genomic_DNA"/>
</dbReference>
<name>A0ABW8KCA1_9GAMM</name>
<evidence type="ECO:0000313" key="1">
    <source>
        <dbReference type="EMBL" id="MFK2929749.1"/>
    </source>
</evidence>
<dbReference type="Proteomes" id="UP001620397">
    <property type="component" value="Unassembled WGS sequence"/>
</dbReference>
<reference evidence="1 2" key="1">
    <citation type="submission" date="2020-10" db="EMBL/GenBank/DDBJ databases">
        <title>Phylogeny of dyella-like bacteria.</title>
        <authorList>
            <person name="Fu J."/>
        </authorList>
    </citation>
    <scope>NUCLEOTIDE SEQUENCE [LARGE SCALE GENOMIC DNA]</scope>
    <source>
        <strain evidence="1 2">DKC-1</strain>
    </source>
</reference>
<evidence type="ECO:0008006" key="3">
    <source>
        <dbReference type="Google" id="ProtNLM"/>
    </source>
</evidence>
<sequence length="527" mass="61016">MNELIDPILSLELETVRTLHKLEPYTKDFIFGNDHRLARIRNQQVFKHPTGPLTLLSTMLRFGLDEEKRSKLFTSAFDLGSLKAISQDKLSLTYLAKKVRKEKNQLDDVATRKKEFQSITAAIKKITGRRIGDYRDKQNAIRVVYLIDKLMTHPRYAKDGRAERFLTFIKTPRDKFSFETRVAYPTADGETNSFLLNDLRCYLGIDIERDTLVRIDSLFYTLIERVNEARGRLDALAFHAENPNDIARNFRQFIDQVDSIDLSQFKDPQRTRLDQDLYVHLQKLEFMHFAGSLCEIYQLAAPPSPITPIRDHMVLALNQITDGRRTPRDVCRDNFWLEAFDHITSTCKEVFVDLIHRSLGWVPSESEYERSIALAGELLFRVKFFGSDVPVPRDEVRVSFRDITSSLCTVAQALRHRTIYRPSIFRSTKQTRSIITPLEQPLDITDLHPDKVLPEGYVQLWHHRREWVLAALDGAPDLAAQRFALRATIFEKAMFCMTFNDIEIIEAAFQTLEAHLSDVRPNLAALR</sequence>
<keyword evidence="2" id="KW-1185">Reference proteome</keyword>
<proteinExistence type="predicted"/>
<accession>A0ABW8KCA1</accession>
<dbReference type="RefSeq" id="WP_404536175.1">
    <property type="nucleotide sequence ID" value="NZ_JADIKL010000002.1"/>
</dbReference>
<protein>
    <recommendedName>
        <fullName evidence="3">DUF2357 domain-containing protein</fullName>
    </recommendedName>
</protein>